<accession>A0ABY2XIE6</accession>
<protein>
    <submittedName>
        <fullName evidence="5">Helix-turn-helix transcriptional regulator</fullName>
    </submittedName>
</protein>
<dbReference type="SMART" id="SM00421">
    <property type="entry name" value="HTH_LUXR"/>
    <property type="match status" value="1"/>
</dbReference>
<dbReference type="Pfam" id="PF00196">
    <property type="entry name" value="GerE"/>
    <property type="match status" value="1"/>
</dbReference>
<dbReference type="CDD" id="cd06170">
    <property type="entry name" value="LuxR_C_like"/>
    <property type="match status" value="1"/>
</dbReference>
<evidence type="ECO:0000256" key="1">
    <source>
        <dbReference type="ARBA" id="ARBA00023015"/>
    </source>
</evidence>
<evidence type="ECO:0000313" key="6">
    <source>
        <dbReference type="Proteomes" id="UP000739180"/>
    </source>
</evidence>
<evidence type="ECO:0000259" key="4">
    <source>
        <dbReference type="PROSITE" id="PS50043"/>
    </source>
</evidence>
<dbReference type="RefSeq" id="WP_138773928.1">
    <property type="nucleotide sequence ID" value="NZ_JBHSSX010000143.1"/>
</dbReference>
<dbReference type="InterPro" id="IPR036388">
    <property type="entry name" value="WH-like_DNA-bd_sf"/>
</dbReference>
<reference evidence="5 6" key="1">
    <citation type="submission" date="2019-05" db="EMBL/GenBank/DDBJ databases">
        <title>Genome of Alcanivorax gelatiniphagus, an oil degrading marine bacteria.</title>
        <authorList>
            <person name="Kwon K.K."/>
        </authorList>
    </citation>
    <scope>NUCLEOTIDE SEQUENCE [LARGE SCALE GENOMIC DNA]</scope>
    <source>
        <strain evidence="5 6">MEBiC 08158</strain>
    </source>
</reference>
<dbReference type="InterPro" id="IPR036693">
    <property type="entry name" value="TF_LuxR_autoind-bd_dom_sf"/>
</dbReference>
<evidence type="ECO:0000256" key="3">
    <source>
        <dbReference type="ARBA" id="ARBA00023163"/>
    </source>
</evidence>
<keyword evidence="6" id="KW-1185">Reference proteome</keyword>
<dbReference type="InterPro" id="IPR000792">
    <property type="entry name" value="Tscrpt_reg_LuxR_C"/>
</dbReference>
<organism evidence="5 6">
    <name type="scientific">Alloalcanivorax gelatiniphagus</name>
    <dbReference type="NCBI Taxonomy" id="1194167"/>
    <lineage>
        <taxon>Bacteria</taxon>
        <taxon>Pseudomonadati</taxon>
        <taxon>Pseudomonadota</taxon>
        <taxon>Gammaproteobacteria</taxon>
        <taxon>Oceanospirillales</taxon>
        <taxon>Alcanivoracaceae</taxon>
        <taxon>Alloalcanivorax</taxon>
    </lineage>
</organism>
<dbReference type="Proteomes" id="UP000739180">
    <property type="component" value="Unassembled WGS sequence"/>
</dbReference>
<dbReference type="SUPFAM" id="SSF46894">
    <property type="entry name" value="C-terminal effector domain of the bipartite response regulators"/>
    <property type="match status" value="1"/>
</dbReference>
<dbReference type="EMBL" id="VCQT01000045">
    <property type="protein sequence ID" value="TMW11092.1"/>
    <property type="molecule type" value="Genomic_DNA"/>
</dbReference>
<feature type="domain" description="HTH luxR-type" evidence="4">
    <location>
        <begin position="175"/>
        <end position="239"/>
    </location>
</feature>
<dbReference type="Gene3D" id="3.30.450.80">
    <property type="entry name" value="Transcription factor LuxR-like, autoinducer-binding domain"/>
    <property type="match status" value="1"/>
</dbReference>
<name>A0ABY2XIE6_9GAMM</name>
<keyword evidence="3" id="KW-0804">Transcription</keyword>
<comment type="caution">
    <text evidence="5">The sequence shown here is derived from an EMBL/GenBank/DDBJ whole genome shotgun (WGS) entry which is preliminary data.</text>
</comment>
<gene>
    <name evidence="5" type="ORF">FGS76_17485</name>
</gene>
<proteinExistence type="predicted"/>
<dbReference type="PROSITE" id="PS50043">
    <property type="entry name" value="HTH_LUXR_2"/>
    <property type="match status" value="1"/>
</dbReference>
<dbReference type="Gene3D" id="1.10.10.10">
    <property type="entry name" value="Winged helix-like DNA-binding domain superfamily/Winged helix DNA-binding domain"/>
    <property type="match status" value="1"/>
</dbReference>
<dbReference type="InterPro" id="IPR016032">
    <property type="entry name" value="Sig_transdc_resp-reg_C-effctor"/>
</dbReference>
<keyword evidence="2" id="KW-0238">DNA-binding</keyword>
<evidence type="ECO:0000256" key="2">
    <source>
        <dbReference type="ARBA" id="ARBA00023125"/>
    </source>
</evidence>
<sequence>MRPTVHDMSTAELTMLADLIHTLDNAAPECDPRERVLEGVTRLLRADFCASFVWNGDTGTNERPLAHNMSGENLDRYLNWFQFRDPITRNLRARRRATPVRAVMPQSELEKTEFFNEFLRHDGLHHGINLFLFQGDRDLGDLRVWRARGRPDFQRREIELLDVLQPHLCRAFARPASPLAALSARERQVAELVARGLTDKDIAATLKIGYATVRSHLNHGMAKAGCSNRAELAALTHRY</sequence>
<dbReference type="PANTHER" id="PTHR44688:SF16">
    <property type="entry name" value="DNA-BINDING TRANSCRIPTIONAL ACTIVATOR DEVR_DOSR"/>
    <property type="match status" value="1"/>
</dbReference>
<keyword evidence="1" id="KW-0805">Transcription regulation</keyword>
<evidence type="ECO:0000313" key="5">
    <source>
        <dbReference type="EMBL" id="TMW11092.1"/>
    </source>
</evidence>
<dbReference type="PRINTS" id="PR00038">
    <property type="entry name" value="HTHLUXR"/>
</dbReference>
<dbReference type="PANTHER" id="PTHR44688">
    <property type="entry name" value="DNA-BINDING TRANSCRIPTIONAL ACTIVATOR DEVR_DOSR"/>
    <property type="match status" value="1"/>
</dbReference>